<dbReference type="PANTHER" id="PTHR10590:SF23">
    <property type="entry name" value="NUPC_NUPG FAMILY NUCLEOSIDE CNT TRANSPORTER"/>
    <property type="match status" value="1"/>
</dbReference>
<evidence type="ECO:0000256" key="2">
    <source>
        <dbReference type="ARBA" id="ARBA00009033"/>
    </source>
</evidence>
<evidence type="ECO:0000256" key="4">
    <source>
        <dbReference type="ARBA" id="ARBA00022692"/>
    </source>
</evidence>
<dbReference type="STRING" id="128944.AWM75_07960"/>
<dbReference type="OrthoDB" id="9766455at2"/>
<comment type="subcellular location">
    <subcellularLocation>
        <location evidence="1">Cell membrane</location>
        <topology evidence="1">Multi-pass membrane protein</topology>
    </subcellularLocation>
</comment>
<evidence type="ECO:0000256" key="3">
    <source>
        <dbReference type="ARBA" id="ARBA00022475"/>
    </source>
</evidence>
<evidence type="ECO:0000313" key="8">
    <source>
        <dbReference type="Proteomes" id="UP000062260"/>
    </source>
</evidence>
<protein>
    <submittedName>
        <fullName evidence="7">Pyrimidine nucleoside transporter NupC</fullName>
    </submittedName>
</protein>
<keyword evidence="5" id="KW-1133">Transmembrane helix</keyword>
<dbReference type="PANTHER" id="PTHR10590">
    <property type="entry name" value="SODIUM/NUCLEOSIDE COTRANSPORTER"/>
    <property type="match status" value="1"/>
</dbReference>
<keyword evidence="6" id="KW-0472">Membrane</keyword>
<evidence type="ECO:0000256" key="6">
    <source>
        <dbReference type="ARBA" id="ARBA00023136"/>
    </source>
</evidence>
<organism evidence="7 8">
    <name type="scientific">Aerococcus urinaehominis</name>
    <dbReference type="NCBI Taxonomy" id="128944"/>
    <lineage>
        <taxon>Bacteria</taxon>
        <taxon>Bacillati</taxon>
        <taxon>Bacillota</taxon>
        <taxon>Bacilli</taxon>
        <taxon>Lactobacillales</taxon>
        <taxon>Aerococcaceae</taxon>
        <taxon>Aerococcus</taxon>
    </lineage>
</organism>
<dbReference type="KEGG" id="auh:AWM75_07960"/>
<gene>
    <name evidence="7" type="ORF">AWM75_07960</name>
</gene>
<dbReference type="GO" id="GO:0005886">
    <property type="term" value="C:plasma membrane"/>
    <property type="evidence" value="ECO:0007669"/>
    <property type="project" value="UniProtKB-SubCell"/>
</dbReference>
<dbReference type="Proteomes" id="UP000062260">
    <property type="component" value="Chromosome"/>
</dbReference>
<keyword evidence="8" id="KW-1185">Reference proteome</keyword>
<keyword evidence="3" id="KW-1003">Cell membrane</keyword>
<dbReference type="EMBL" id="CP014163">
    <property type="protein sequence ID" value="AMB99907.1"/>
    <property type="molecule type" value="Genomic_DNA"/>
</dbReference>
<comment type="similarity">
    <text evidence="2">Belongs to the concentrative nucleoside transporter (CNT) (TC 2.A.41) family.</text>
</comment>
<accession>A0A0X8FNH7</accession>
<evidence type="ECO:0000256" key="5">
    <source>
        <dbReference type="ARBA" id="ARBA00022989"/>
    </source>
</evidence>
<dbReference type="RefSeq" id="WP_067980596.1">
    <property type="nucleotide sequence ID" value="NZ_CP014163.1"/>
</dbReference>
<dbReference type="GO" id="GO:0015293">
    <property type="term" value="F:symporter activity"/>
    <property type="evidence" value="ECO:0007669"/>
    <property type="project" value="TreeGrafter"/>
</dbReference>
<reference evidence="7 8" key="1">
    <citation type="journal article" date="2016" name="Genome Announc.">
        <title>Complete Genome Sequences of Aerococcus christensenii CCUG 28831T, Aerococcus sanguinicola CCUG 43001T, Aerococcus urinae CCUG 36881T, Aerococcus urinaeequi CCUG 28094T, Aerococcus urinaehominis CCUG 42038 BT, and Aerococcus viridans CCUG 4311T.</title>
        <authorList>
            <person name="Carkaci D."/>
            <person name="Dargis R."/>
            <person name="Nielsen X.C."/>
            <person name="Skovgaard O."/>
            <person name="Fuursted K."/>
            <person name="Christensen J.J."/>
        </authorList>
    </citation>
    <scope>NUCLEOTIDE SEQUENCE [LARGE SCALE GENOMIC DNA]</scope>
    <source>
        <strain evidence="7 8">CCUG42038B</strain>
    </source>
</reference>
<sequence>MGIIRNLIGLVLIFAGAYALSMQRDNVKSRLKNIAIMFVLQLVIAFVSLRTSVGIAVLEGISAFFSWLIGQAQGGIQFVFGGFELGEGGVFFFNVLLPIVFISALIGILDYIKVLPFFMKWIGFAINKLTSVGELEGQYAIATTLIGQPAAYVTIADQIKQMSGRRLFTILMSSCSTVAASTFAAYMEMVPGEFVVVAVFLNIFSGFIISSLMNPYDITAEDELLAKAGVASESQEVDELDKPNFIGVISEYITNGWNLALIVAAMLIGFVSLITFLDASFAGLTGMTFTQIMGYIFSPIAFAIGVPTDDIVQVGSVMATKLLTNEFVALGQAGDLMNNISPKAMAMLSTYCISFANLGTLGIVTGGIKAISEEKARHVAGFAGKLLIGATLASLLTATIVGLFY</sequence>
<dbReference type="GO" id="GO:0005337">
    <property type="term" value="F:nucleoside transmembrane transporter activity"/>
    <property type="evidence" value="ECO:0007669"/>
    <property type="project" value="InterPro"/>
</dbReference>
<dbReference type="InterPro" id="IPR011642">
    <property type="entry name" value="Gate_dom"/>
</dbReference>
<evidence type="ECO:0000256" key="1">
    <source>
        <dbReference type="ARBA" id="ARBA00004651"/>
    </source>
</evidence>
<name>A0A0X8FNH7_9LACT</name>
<dbReference type="Pfam" id="PF07662">
    <property type="entry name" value="Nucleos_tra2_C"/>
    <property type="match status" value="1"/>
</dbReference>
<proteinExistence type="inferred from homology"/>
<dbReference type="InterPro" id="IPR011657">
    <property type="entry name" value="CNT_C_dom"/>
</dbReference>
<keyword evidence="4" id="KW-0812">Transmembrane</keyword>
<dbReference type="InterPro" id="IPR008276">
    <property type="entry name" value="C_nuclsd_transpt"/>
</dbReference>
<dbReference type="InterPro" id="IPR002668">
    <property type="entry name" value="CNT_N_dom"/>
</dbReference>
<evidence type="ECO:0000313" key="7">
    <source>
        <dbReference type="EMBL" id="AMB99907.1"/>
    </source>
</evidence>
<dbReference type="Pfam" id="PF01773">
    <property type="entry name" value="Nucleos_tra2_N"/>
    <property type="match status" value="1"/>
</dbReference>
<dbReference type="AlphaFoldDB" id="A0A0X8FNH7"/>
<dbReference type="Pfam" id="PF07670">
    <property type="entry name" value="Gate"/>
    <property type="match status" value="1"/>
</dbReference>
<reference evidence="8" key="2">
    <citation type="submission" date="2016-01" db="EMBL/GenBank/DDBJ databases">
        <title>Six Aerococcus type strain genome sequencing and assembly using PacBio and Illumina Hiseq.</title>
        <authorList>
            <person name="Carkaci D."/>
            <person name="Dargis R."/>
            <person name="Nielsen X.C."/>
            <person name="Skovgaard O."/>
            <person name="Fuursted K."/>
            <person name="Christensen J.J."/>
        </authorList>
    </citation>
    <scope>NUCLEOTIDE SEQUENCE [LARGE SCALE GENOMIC DNA]</scope>
    <source>
        <strain evidence="8">CCUG42038B</strain>
    </source>
</reference>